<evidence type="ECO:0000313" key="2">
    <source>
        <dbReference type="Proteomes" id="UP000265520"/>
    </source>
</evidence>
<name>A0A392U8X7_9FABA</name>
<keyword evidence="2" id="KW-1185">Reference proteome</keyword>
<accession>A0A392U8X7</accession>
<reference evidence="1 2" key="1">
    <citation type="journal article" date="2018" name="Front. Plant Sci.">
        <title>Red Clover (Trifolium pratense) and Zigzag Clover (T. medium) - A Picture of Genomic Similarities and Differences.</title>
        <authorList>
            <person name="Dluhosova J."/>
            <person name="Istvanek J."/>
            <person name="Nedelnik J."/>
            <person name="Repkova J."/>
        </authorList>
    </citation>
    <scope>NUCLEOTIDE SEQUENCE [LARGE SCALE GENOMIC DNA]</scope>
    <source>
        <strain evidence="2">cv. 10/8</strain>
        <tissue evidence="1">Leaf</tissue>
    </source>
</reference>
<proteinExistence type="predicted"/>
<comment type="caution">
    <text evidence="1">The sequence shown here is derived from an EMBL/GenBank/DDBJ whole genome shotgun (WGS) entry which is preliminary data.</text>
</comment>
<sequence length="17" mass="2013">MCCGKKEELEAEVEMRK</sequence>
<protein>
    <submittedName>
        <fullName evidence="1">Uncharacterized protein</fullName>
    </submittedName>
</protein>
<dbReference type="AlphaFoldDB" id="A0A392U8X7"/>
<evidence type="ECO:0000313" key="1">
    <source>
        <dbReference type="EMBL" id="MCI69953.1"/>
    </source>
</evidence>
<dbReference type="Proteomes" id="UP000265520">
    <property type="component" value="Unassembled WGS sequence"/>
</dbReference>
<organism evidence="1 2">
    <name type="scientific">Trifolium medium</name>
    <dbReference type="NCBI Taxonomy" id="97028"/>
    <lineage>
        <taxon>Eukaryota</taxon>
        <taxon>Viridiplantae</taxon>
        <taxon>Streptophyta</taxon>
        <taxon>Embryophyta</taxon>
        <taxon>Tracheophyta</taxon>
        <taxon>Spermatophyta</taxon>
        <taxon>Magnoliopsida</taxon>
        <taxon>eudicotyledons</taxon>
        <taxon>Gunneridae</taxon>
        <taxon>Pentapetalae</taxon>
        <taxon>rosids</taxon>
        <taxon>fabids</taxon>
        <taxon>Fabales</taxon>
        <taxon>Fabaceae</taxon>
        <taxon>Papilionoideae</taxon>
        <taxon>50 kb inversion clade</taxon>
        <taxon>NPAAA clade</taxon>
        <taxon>Hologalegina</taxon>
        <taxon>IRL clade</taxon>
        <taxon>Trifolieae</taxon>
        <taxon>Trifolium</taxon>
    </lineage>
</organism>
<dbReference type="EMBL" id="LXQA010765903">
    <property type="protein sequence ID" value="MCI69953.1"/>
    <property type="molecule type" value="Genomic_DNA"/>
</dbReference>
<feature type="non-terminal residue" evidence="1">
    <location>
        <position position="17"/>
    </location>
</feature>